<dbReference type="Pfam" id="PF00702">
    <property type="entry name" value="Hydrolase"/>
    <property type="match status" value="1"/>
</dbReference>
<evidence type="ECO:0000256" key="2">
    <source>
        <dbReference type="SAM" id="MobiDB-lite"/>
    </source>
</evidence>
<proteinExistence type="predicted"/>
<dbReference type="Proteomes" id="UP000327294">
    <property type="component" value="Chromosome"/>
</dbReference>
<reference evidence="3 4" key="1">
    <citation type="submission" date="2019-10" db="EMBL/GenBank/DDBJ databases">
        <title>Streptomyces sp. strain GY16 isolated from leaves of Broussonetia papyrifera.</title>
        <authorList>
            <person name="Mo P."/>
        </authorList>
    </citation>
    <scope>NUCLEOTIDE SEQUENCE [LARGE SCALE GENOMIC DNA]</scope>
    <source>
        <strain evidence="3 4">GY16</strain>
    </source>
</reference>
<keyword evidence="4" id="KW-1185">Reference proteome</keyword>
<dbReference type="Gene3D" id="3.40.50.1000">
    <property type="entry name" value="HAD superfamily/HAD-like"/>
    <property type="match status" value="1"/>
</dbReference>
<dbReference type="PANTHER" id="PTHR43316:SF3">
    <property type="entry name" value="HALOACID DEHALOGENASE, TYPE II (AFU_ORTHOLOGUE AFUA_2G07750)-RELATED"/>
    <property type="match status" value="1"/>
</dbReference>
<dbReference type="EMBL" id="CP045096">
    <property type="protein sequence ID" value="QFQ99264.1"/>
    <property type="molecule type" value="Genomic_DNA"/>
</dbReference>
<dbReference type="InterPro" id="IPR023214">
    <property type="entry name" value="HAD_sf"/>
</dbReference>
<dbReference type="InterPro" id="IPR051540">
    <property type="entry name" value="S-2-haloacid_dehalogenase"/>
</dbReference>
<dbReference type="AlphaFoldDB" id="A0A5P8K8A4"/>
<dbReference type="SFLD" id="SFLDG01129">
    <property type="entry name" value="C1.5:_HAD__Beta-PGM__Phosphata"/>
    <property type="match status" value="1"/>
</dbReference>
<feature type="region of interest" description="Disordered" evidence="2">
    <location>
        <begin position="1"/>
        <end position="39"/>
    </location>
</feature>
<organism evidence="3 4">
    <name type="scientific">Streptomyces phaeolivaceus</name>
    <dbReference type="NCBI Taxonomy" id="2653200"/>
    <lineage>
        <taxon>Bacteria</taxon>
        <taxon>Bacillati</taxon>
        <taxon>Actinomycetota</taxon>
        <taxon>Actinomycetes</taxon>
        <taxon>Kitasatosporales</taxon>
        <taxon>Streptomycetaceae</taxon>
        <taxon>Streptomyces</taxon>
    </lineage>
</organism>
<evidence type="ECO:0000256" key="1">
    <source>
        <dbReference type="ARBA" id="ARBA00022801"/>
    </source>
</evidence>
<dbReference type="InterPro" id="IPR036412">
    <property type="entry name" value="HAD-like_sf"/>
</dbReference>
<keyword evidence="1 3" id="KW-0378">Hydrolase</keyword>
<dbReference type="KEGG" id="sphv:F9278_27475"/>
<accession>A0A5P8K8A4</accession>
<feature type="compositionally biased region" description="Polar residues" evidence="2">
    <location>
        <begin position="1"/>
        <end position="16"/>
    </location>
</feature>
<dbReference type="InterPro" id="IPR006439">
    <property type="entry name" value="HAD-SF_hydro_IA"/>
</dbReference>
<sequence length="269" mass="28079">MRYPPTGTSMSTSLSAPATHPVGDVLLGPSPQRSSAAPAPHPTAVILDLFGTLVAAPSVVERRAAAAQFAAILRVSPAVAESVLSDSWQARHDGQMASTTEVAVHLVARCDASAACVNELEVLLTRLAHVRLQADASLLRALEQLRRGGTRLAVLSDASPDIAEAWSASDLAPHFDAVVFSCRAGAVKPDRLLFRAVLRDLGVAPQQALYCGDGGGDELAGAERAGMRAVRVERRGGPSGLAFGETAWSGGAIPNVEALPTLLDRWGQR</sequence>
<dbReference type="GO" id="GO:0016787">
    <property type="term" value="F:hydrolase activity"/>
    <property type="evidence" value="ECO:0007669"/>
    <property type="project" value="UniProtKB-KW"/>
</dbReference>
<dbReference type="PANTHER" id="PTHR43316">
    <property type="entry name" value="HYDROLASE, HALOACID DELAHOGENASE-RELATED"/>
    <property type="match status" value="1"/>
</dbReference>
<feature type="compositionally biased region" description="Low complexity" evidence="2">
    <location>
        <begin position="29"/>
        <end position="38"/>
    </location>
</feature>
<evidence type="ECO:0000313" key="4">
    <source>
        <dbReference type="Proteomes" id="UP000327294"/>
    </source>
</evidence>
<name>A0A5P8K8A4_9ACTN</name>
<gene>
    <name evidence="3" type="ORF">F9278_27475</name>
</gene>
<dbReference type="SFLD" id="SFLDS00003">
    <property type="entry name" value="Haloacid_Dehalogenase"/>
    <property type="match status" value="1"/>
</dbReference>
<evidence type="ECO:0000313" key="3">
    <source>
        <dbReference type="EMBL" id="QFQ99264.1"/>
    </source>
</evidence>
<protein>
    <submittedName>
        <fullName evidence="3">HAD family hydrolase</fullName>
    </submittedName>
</protein>
<dbReference type="SUPFAM" id="SSF56784">
    <property type="entry name" value="HAD-like"/>
    <property type="match status" value="1"/>
</dbReference>
<dbReference type="PRINTS" id="PR00413">
    <property type="entry name" value="HADHALOGNASE"/>
</dbReference>